<dbReference type="OrthoDB" id="6402248at2"/>
<sequence>MLRTLNHLKTGTPLQGKACEAIMQLKIMEDFSSFNPLLCGTIPIGIQIKNSDLDIIMEVSDFAQWENQVKDTFGHLAGFRIKHSSNRDTPFSKANFFYSVFEFELFGQDVPVTRQNAYLHMLVEQALLNENPDMKNEIRKLKTNGLRTEAAFCKVLGLSKKDPYTELLNYGKSRGLIR</sequence>
<organism evidence="1 2">
    <name type="scientific">Alteribacter keqinensis</name>
    <dbReference type="NCBI Taxonomy" id="2483800"/>
    <lineage>
        <taxon>Bacteria</taxon>
        <taxon>Bacillati</taxon>
        <taxon>Bacillota</taxon>
        <taxon>Bacilli</taxon>
        <taxon>Bacillales</taxon>
        <taxon>Bacillaceae</taxon>
        <taxon>Alteribacter</taxon>
    </lineage>
</organism>
<dbReference type="Proteomes" id="UP000278746">
    <property type="component" value="Unassembled WGS sequence"/>
</dbReference>
<dbReference type="AlphaFoldDB" id="A0A3M7TX60"/>
<dbReference type="InterPro" id="IPR025365">
    <property type="entry name" value="DUF4269"/>
</dbReference>
<comment type="caution">
    <text evidence="1">The sequence shown here is derived from an EMBL/GenBank/DDBJ whole genome shotgun (WGS) entry which is preliminary data.</text>
</comment>
<proteinExistence type="predicted"/>
<keyword evidence="2" id="KW-1185">Reference proteome</keyword>
<dbReference type="Pfam" id="PF14091">
    <property type="entry name" value="DUF4269"/>
    <property type="match status" value="1"/>
</dbReference>
<accession>A0A3M7TX60</accession>
<dbReference type="RefSeq" id="WP_122896885.1">
    <property type="nucleotide sequence ID" value="NZ_RHIB01000001.1"/>
</dbReference>
<evidence type="ECO:0000313" key="1">
    <source>
        <dbReference type="EMBL" id="RNA69364.1"/>
    </source>
</evidence>
<protein>
    <submittedName>
        <fullName evidence="1">DUF4269 domain-containing protein</fullName>
    </submittedName>
</protein>
<dbReference type="EMBL" id="RHIB01000001">
    <property type="protein sequence ID" value="RNA69364.1"/>
    <property type="molecule type" value="Genomic_DNA"/>
</dbReference>
<evidence type="ECO:0000313" key="2">
    <source>
        <dbReference type="Proteomes" id="UP000278746"/>
    </source>
</evidence>
<reference evidence="1 2" key="1">
    <citation type="submission" date="2018-10" db="EMBL/GenBank/DDBJ databases">
        <title>Bacillus Keqinensis sp. nov., a moderately halophilic bacterium isolated from a saline-alkaline lake.</title>
        <authorList>
            <person name="Wang H."/>
        </authorList>
    </citation>
    <scope>NUCLEOTIDE SEQUENCE [LARGE SCALE GENOMIC DNA]</scope>
    <source>
        <strain evidence="1 2">KQ-3</strain>
    </source>
</reference>
<name>A0A3M7TX60_9BACI</name>
<gene>
    <name evidence="1" type="ORF">EBO34_05335</name>
</gene>